<feature type="non-terminal residue" evidence="2">
    <location>
        <position position="1"/>
    </location>
</feature>
<evidence type="ECO:0000313" key="2">
    <source>
        <dbReference type="EMBL" id="MEL0631011.1"/>
    </source>
</evidence>
<keyword evidence="1" id="KW-1133">Transmembrane helix</keyword>
<keyword evidence="1" id="KW-0812">Transmembrane</keyword>
<feature type="non-terminal residue" evidence="2">
    <location>
        <position position="74"/>
    </location>
</feature>
<evidence type="ECO:0000313" key="3">
    <source>
        <dbReference type="Proteomes" id="UP001369082"/>
    </source>
</evidence>
<keyword evidence="3" id="KW-1185">Reference proteome</keyword>
<feature type="transmembrane region" description="Helical" evidence="1">
    <location>
        <begin position="48"/>
        <end position="70"/>
    </location>
</feature>
<accession>A0ABU9GUT4</accession>
<sequence>NIRTFEEKKVDLCYGLLVKRYAQNVVDATEEQIDMAVKNRIPGVIQMFFDFGIMVGAGIALLGIFLFGFYQSAR</sequence>
<reference evidence="2 3" key="1">
    <citation type="submission" date="2024-02" db="EMBL/GenBank/DDBJ databases">
        <title>Bacteria isolated from the canopy kelp, Nereocystis luetkeana.</title>
        <authorList>
            <person name="Pfister C.A."/>
            <person name="Younker I.T."/>
            <person name="Light S.H."/>
        </authorList>
    </citation>
    <scope>NUCLEOTIDE SEQUENCE [LARGE SCALE GENOMIC DNA]</scope>
    <source>
        <strain evidence="2 3">TI.1.05</strain>
    </source>
</reference>
<name>A0ABU9GUT4_9GAMM</name>
<proteinExistence type="predicted"/>
<protein>
    <submittedName>
        <fullName evidence="2">Cytochrome bd-I ubiquinol oxidase subunit CydA</fullName>
    </submittedName>
</protein>
<dbReference type="EMBL" id="JBAKAZ010000308">
    <property type="protein sequence ID" value="MEL0631011.1"/>
    <property type="molecule type" value="Genomic_DNA"/>
</dbReference>
<dbReference type="Proteomes" id="UP001369082">
    <property type="component" value="Unassembled WGS sequence"/>
</dbReference>
<organism evidence="2 3">
    <name type="scientific">Psychromonas aquatilis</name>
    <dbReference type="NCBI Taxonomy" id="2005072"/>
    <lineage>
        <taxon>Bacteria</taxon>
        <taxon>Pseudomonadati</taxon>
        <taxon>Pseudomonadota</taxon>
        <taxon>Gammaproteobacteria</taxon>
        <taxon>Alteromonadales</taxon>
        <taxon>Psychromonadaceae</taxon>
        <taxon>Psychromonas</taxon>
    </lineage>
</organism>
<evidence type="ECO:0000256" key="1">
    <source>
        <dbReference type="SAM" id="Phobius"/>
    </source>
</evidence>
<gene>
    <name evidence="2" type="ORF">V6256_15675</name>
</gene>
<comment type="caution">
    <text evidence="2">The sequence shown here is derived from an EMBL/GenBank/DDBJ whole genome shotgun (WGS) entry which is preliminary data.</text>
</comment>
<keyword evidence="1" id="KW-0472">Membrane</keyword>